<organism evidence="1 2">
    <name type="scientific">Panagrolaimus sp. ES5</name>
    <dbReference type="NCBI Taxonomy" id="591445"/>
    <lineage>
        <taxon>Eukaryota</taxon>
        <taxon>Metazoa</taxon>
        <taxon>Ecdysozoa</taxon>
        <taxon>Nematoda</taxon>
        <taxon>Chromadorea</taxon>
        <taxon>Rhabditida</taxon>
        <taxon>Tylenchina</taxon>
        <taxon>Panagrolaimomorpha</taxon>
        <taxon>Panagrolaimoidea</taxon>
        <taxon>Panagrolaimidae</taxon>
        <taxon>Panagrolaimus</taxon>
    </lineage>
</organism>
<sequence length="292" mass="33553">MADPSENQDIKAAGNNSEEKHVHWNLMEQHYTGTKHVPKRRTRVNSKVNYGNDDDEYVWCDEFKICQNTPRDSIIPLERDIELGGYQDKINNDKKQNITPPRIKETFLKNFKNRFSIANKGSSSFSEPLPPQKRHQTSEEEIFTTYESGIPTTADIGLPLFIATSCTQVHHASPENIANYFDLKDPKTNYVLQKAHYFDSDSDKAKKNSNGEYLRSNFGNDEQLPCLQILSNSNSSDHPPIRLGQEIDQKVVENKYYTDDGNICVSPNVANCNLHNCFPYETKSEFDYDIRF</sequence>
<dbReference type="WBParaSite" id="ES5_v2.g9692.t1">
    <property type="protein sequence ID" value="ES5_v2.g9692.t1"/>
    <property type="gene ID" value="ES5_v2.g9692"/>
</dbReference>
<reference evidence="2" key="1">
    <citation type="submission" date="2022-11" db="UniProtKB">
        <authorList>
            <consortium name="WormBaseParasite"/>
        </authorList>
    </citation>
    <scope>IDENTIFICATION</scope>
</reference>
<name>A0AC34GXW1_9BILA</name>
<evidence type="ECO:0000313" key="2">
    <source>
        <dbReference type="WBParaSite" id="ES5_v2.g9692.t1"/>
    </source>
</evidence>
<accession>A0AC34GXW1</accession>
<dbReference type="Proteomes" id="UP000887579">
    <property type="component" value="Unplaced"/>
</dbReference>
<evidence type="ECO:0000313" key="1">
    <source>
        <dbReference type="Proteomes" id="UP000887579"/>
    </source>
</evidence>
<proteinExistence type="predicted"/>
<protein>
    <submittedName>
        <fullName evidence="2">Uncharacterized protein</fullName>
    </submittedName>
</protein>